<organism evidence="2 3">
    <name type="scientific">Malus baccata</name>
    <name type="common">Siberian crab apple</name>
    <name type="synonym">Pyrus baccata</name>
    <dbReference type="NCBI Taxonomy" id="106549"/>
    <lineage>
        <taxon>Eukaryota</taxon>
        <taxon>Viridiplantae</taxon>
        <taxon>Streptophyta</taxon>
        <taxon>Embryophyta</taxon>
        <taxon>Tracheophyta</taxon>
        <taxon>Spermatophyta</taxon>
        <taxon>Magnoliopsida</taxon>
        <taxon>eudicotyledons</taxon>
        <taxon>Gunneridae</taxon>
        <taxon>Pentapetalae</taxon>
        <taxon>rosids</taxon>
        <taxon>fabids</taxon>
        <taxon>Rosales</taxon>
        <taxon>Rosaceae</taxon>
        <taxon>Amygdaloideae</taxon>
        <taxon>Maleae</taxon>
        <taxon>Malus</taxon>
    </lineage>
</organism>
<dbReference type="EMBL" id="VIEB01000927">
    <property type="protein sequence ID" value="TQD78109.1"/>
    <property type="molecule type" value="Genomic_DNA"/>
</dbReference>
<feature type="compositionally biased region" description="Polar residues" evidence="1">
    <location>
        <begin position="86"/>
        <end position="96"/>
    </location>
</feature>
<protein>
    <submittedName>
        <fullName evidence="2">Uncharacterized protein</fullName>
    </submittedName>
</protein>
<dbReference type="AlphaFoldDB" id="A0A540KVF4"/>
<keyword evidence="3" id="KW-1185">Reference proteome</keyword>
<name>A0A540KVF4_MALBA</name>
<evidence type="ECO:0000256" key="1">
    <source>
        <dbReference type="SAM" id="MobiDB-lite"/>
    </source>
</evidence>
<dbReference type="Proteomes" id="UP000315295">
    <property type="component" value="Unassembled WGS sequence"/>
</dbReference>
<proteinExistence type="predicted"/>
<gene>
    <name evidence="2" type="ORF">C1H46_036339</name>
</gene>
<sequence length="153" mass="17142">MPNNPINNRTSHSRHGTRHMLRSSSLIFSSHWKKSCQSQASRQQAYPYKQRRKFSVFLNRHLFCRQEACIPSIPAAHEAHNLLISLNRQPGPSQVQEPKEHEPCGSPSTAPQRHNLRTQPHKLPLAQAKPSCPSSGPCHDISPAHAELTPGPC</sequence>
<feature type="region of interest" description="Disordered" evidence="1">
    <location>
        <begin position="86"/>
        <end position="153"/>
    </location>
</feature>
<comment type="caution">
    <text evidence="2">The sequence shown here is derived from an EMBL/GenBank/DDBJ whole genome shotgun (WGS) entry which is preliminary data.</text>
</comment>
<evidence type="ECO:0000313" key="3">
    <source>
        <dbReference type="Proteomes" id="UP000315295"/>
    </source>
</evidence>
<reference evidence="2 3" key="1">
    <citation type="journal article" date="2019" name="G3 (Bethesda)">
        <title>Sequencing of a Wild Apple (Malus baccata) Genome Unravels the Differences Between Cultivated and Wild Apple Species Regarding Disease Resistance and Cold Tolerance.</title>
        <authorList>
            <person name="Chen X."/>
        </authorList>
    </citation>
    <scope>NUCLEOTIDE SEQUENCE [LARGE SCALE GENOMIC DNA]</scope>
    <source>
        <strain evidence="3">cv. Shandingzi</strain>
        <tissue evidence="2">Leaves</tissue>
    </source>
</reference>
<accession>A0A540KVF4</accession>
<evidence type="ECO:0000313" key="2">
    <source>
        <dbReference type="EMBL" id="TQD78109.1"/>
    </source>
</evidence>